<feature type="transmembrane region" description="Helical" evidence="1">
    <location>
        <begin position="147"/>
        <end position="168"/>
    </location>
</feature>
<comment type="caution">
    <text evidence="3">The sequence shown here is derived from an EMBL/GenBank/DDBJ whole genome shotgun (WGS) entry which is preliminary data.</text>
</comment>
<organism evidence="3 4">
    <name type="scientific">Devosia soli</name>
    <dbReference type="NCBI Taxonomy" id="361041"/>
    <lineage>
        <taxon>Bacteria</taxon>
        <taxon>Pseudomonadati</taxon>
        <taxon>Pseudomonadota</taxon>
        <taxon>Alphaproteobacteria</taxon>
        <taxon>Hyphomicrobiales</taxon>
        <taxon>Devosiaceae</taxon>
        <taxon>Devosia</taxon>
    </lineage>
</organism>
<dbReference type="AlphaFoldDB" id="A0A0F5LGA4"/>
<evidence type="ECO:0000313" key="3">
    <source>
        <dbReference type="EMBL" id="KKB81330.1"/>
    </source>
</evidence>
<dbReference type="STRING" id="361041.VW35_03240"/>
<keyword evidence="1" id="KW-0812">Transmembrane</keyword>
<dbReference type="GO" id="GO:0016747">
    <property type="term" value="F:acyltransferase activity, transferring groups other than amino-acyl groups"/>
    <property type="evidence" value="ECO:0007669"/>
    <property type="project" value="InterPro"/>
</dbReference>
<feature type="transmembrane region" description="Helical" evidence="1">
    <location>
        <begin position="319"/>
        <end position="338"/>
    </location>
</feature>
<dbReference type="PATRIC" id="fig|361041.3.peg.4045"/>
<dbReference type="EMBL" id="LAJG01000005">
    <property type="protein sequence ID" value="KKB81330.1"/>
    <property type="molecule type" value="Genomic_DNA"/>
</dbReference>
<dbReference type="Pfam" id="PF01757">
    <property type="entry name" value="Acyl_transf_3"/>
    <property type="match status" value="1"/>
</dbReference>
<feature type="transmembrane region" description="Helical" evidence="1">
    <location>
        <begin position="252"/>
        <end position="274"/>
    </location>
</feature>
<name>A0A0F5LGA4_9HYPH</name>
<keyword evidence="3" id="KW-0012">Acyltransferase</keyword>
<accession>A0A0F5LGA4</accession>
<feature type="transmembrane region" description="Helical" evidence="1">
    <location>
        <begin position="42"/>
        <end position="69"/>
    </location>
</feature>
<evidence type="ECO:0000259" key="2">
    <source>
        <dbReference type="Pfam" id="PF01757"/>
    </source>
</evidence>
<sequence>MNQDNRLLGADFLRATACMGVLLHHLAFRMDMNAVPEAMQPVLRFLVYGSFGVSVFFVLSGFLLARPFWLALDAGKAMPSMRTYALRRLARIVPGFWLALIVSLSLDLMLGGKVLDGERIIRFVAGLLLVSDWHWMTLFPVDNNGPLWSIGFEITSYLLLPIGMAALFAAKARHWPARALWVVVIGLVLVVHWMTVQWAPIDDVERGWDHGLVGGAKAWMPRFNPVGFFAIFAIGGLAAGIQVLVQRHRFIGMDIIGGLAVLTTAVILAVNIGGLSEGFGWLDIPYAFPIMPVAVGVALIALPSSLYLGSILDNPPARFIARISFGIYVWHFLIMWLIEKVIPGSFRTSGETGWATWLETSGLVIAVTLVVATLSFYLLEQPVVRWARKLEYPGRRDEAPAGIKTVS</sequence>
<feature type="transmembrane region" description="Helical" evidence="1">
    <location>
        <begin position="358"/>
        <end position="379"/>
    </location>
</feature>
<dbReference type="RefSeq" id="WP_046141721.1">
    <property type="nucleotide sequence ID" value="NZ_LAJG01000005.1"/>
</dbReference>
<keyword evidence="1" id="KW-1133">Transmembrane helix</keyword>
<evidence type="ECO:0000256" key="1">
    <source>
        <dbReference type="SAM" id="Phobius"/>
    </source>
</evidence>
<dbReference type="InterPro" id="IPR002656">
    <property type="entry name" value="Acyl_transf_3_dom"/>
</dbReference>
<reference evidence="3 4" key="1">
    <citation type="submission" date="2015-03" db="EMBL/GenBank/DDBJ databases">
        <authorList>
            <person name="Hassan Y.I."/>
            <person name="Lepp D."/>
            <person name="Zhou T."/>
        </authorList>
    </citation>
    <scope>NUCLEOTIDE SEQUENCE [LARGE SCALE GENOMIC DNA]</scope>
    <source>
        <strain evidence="3 4">GH2-10</strain>
    </source>
</reference>
<keyword evidence="3" id="KW-0808">Transferase</keyword>
<protein>
    <submittedName>
        <fullName evidence="3">Acyltransferase</fullName>
    </submittedName>
</protein>
<feature type="domain" description="Acyltransferase 3" evidence="2">
    <location>
        <begin position="9"/>
        <end position="374"/>
    </location>
</feature>
<feature type="transmembrane region" description="Helical" evidence="1">
    <location>
        <begin position="180"/>
        <end position="199"/>
    </location>
</feature>
<keyword evidence="4" id="KW-1185">Reference proteome</keyword>
<feature type="transmembrane region" description="Helical" evidence="1">
    <location>
        <begin position="286"/>
        <end position="307"/>
    </location>
</feature>
<dbReference type="OrthoDB" id="9796461at2"/>
<feature type="transmembrane region" description="Helical" evidence="1">
    <location>
        <begin position="12"/>
        <end position="30"/>
    </location>
</feature>
<gene>
    <name evidence="3" type="ORF">VW35_03240</name>
</gene>
<keyword evidence="1" id="KW-0472">Membrane</keyword>
<dbReference type="Proteomes" id="UP000033514">
    <property type="component" value="Unassembled WGS sequence"/>
</dbReference>
<proteinExistence type="predicted"/>
<evidence type="ECO:0000313" key="4">
    <source>
        <dbReference type="Proteomes" id="UP000033514"/>
    </source>
</evidence>
<feature type="transmembrane region" description="Helical" evidence="1">
    <location>
        <begin position="89"/>
        <end position="108"/>
    </location>
</feature>
<dbReference type="PANTHER" id="PTHR23028">
    <property type="entry name" value="ACETYLTRANSFERASE"/>
    <property type="match status" value="1"/>
</dbReference>
<feature type="transmembrane region" description="Helical" evidence="1">
    <location>
        <begin position="226"/>
        <end position="245"/>
    </location>
</feature>
<dbReference type="InterPro" id="IPR050879">
    <property type="entry name" value="Acyltransferase_3"/>
</dbReference>